<dbReference type="Gene3D" id="2.160.10.10">
    <property type="entry name" value="Hexapeptide repeat proteins"/>
    <property type="match status" value="1"/>
</dbReference>
<organism evidence="1">
    <name type="scientific">bioreactor metagenome</name>
    <dbReference type="NCBI Taxonomy" id="1076179"/>
    <lineage>
        <taxon>unclassified sequences</taxon>
        <taxon>metagenomes</taxon>
        <taxon>ecological metagenomes</taxon>
    </lineage>
</organism>
<dbReference type="Pfam" id="PF00132">
    <property type="entry name" value="Hexapep"/>
    <property type="match status" value="1"/>
</dbReference>
<dbReference type="InterPro" id="IPR047324">
    <property type="entry name" value="LbH_gamma_CA-like"/>
</dbReference>
<comment type="caution">
    <text evidence="1">The sequence shown here is derived from an EMBL/GenBank/DDBJ whole genome shotgun (WGS) entry which is preliminary data.</text>
</comment>
<protein>
    <submittedName>
        <fullName evidence="1">Protein YrdA</fullName>
    </submittedName>
</protein>
<dbReference type="CDD" id="cd04645">
    <property type="entry name" value="LbH_gamma_CA_like"/>
    <property type="match status" value="1"/>
</dbReference>
<dbReference type="PANTHER" id="PTHR13061">
    <property type="entry name" value="DYNACTIN SUBUNIT P25"/>
    <property type="match status" value="1"/>
</dbReference>
<sequence length="117" mass="12301">MAMIHVTHDTCPTIIGKNVSIAHLAAIHGCTLKDGCLIGIGAKILDGAVVGEEALIGAGAVVREGFVVPPRVLVAGVPGKIIRDLTPEEVARVTDTTPNYMKYVAQYRQDISNTAKP</sequence>
<dbReference type="InterPro" id="IPR001451">
    <property type="entry name" value="Hexapep"/>
</dbReference>
<dbReference type="SUPFAM" id="SSF51161">
    <property type="entry name" value="Trimeric LpxA-like enzymes"/>
    <property type="match status" value="1"/>
</dbReference>
<proteinExistence type="predicted"/>
<accession>A0A645FP01</accession>
<name>A0A645FP01_9ZZZZ</name>
<evidence type="ECO:0000313" key="1">
    <source>
        <dbReference type="EMBL" id="MPN13964.1"/>
    </source>
</evidence>
<dbReference type="InterPro" id="IPR050484">
    <property type="entry name" value="Transf_Hexapept/Carb_Anhydrase"/>
</dbReference>
<gene>
    <name evidence="1" type="primary">yrdA_33</name>
    <name evidence="1" type="ORF">SDC9_161290</name>
</gene>
<dbReference type="PANTHER" id="PTHR13061:SF29">
    <property type="entry name" value="GAMMA CARBONIC ANHYDRASE-LIKE 1, MITOCHONDRIAL-RELATED"/>
    <property type="match status" value="1"/>
</dbReference>
<dbReference type="InterPro" id="IPR011004">
    <property type="entry name" value="Trimer_LpxA-like_sf"/>
</dbReference>
<dbReference type="EMBL" id="VSSQ01060537">
    <property type="protein sequence ID" value="MPN13964.1"/>
    <property type="molecule type" value="Genomic_DNA"/>
</dbReference>
<reference evidence="1" key="1">
    <citation type="submission" date="2019-08" db="EMBL/GenBank/DDBJ databases">
        <authorList>
            <person name="Kucharzyk K."/>
            <person name="Murdoch R.W."/>
            <person name="Higgins S."/>
            <person name="Loffler F."/>
        </authorList>
    </citation>
    <scope>NUCLEOTIDE SEQUENCE</scope>
</reference>
<dbReference type="AlphaFoldDB" id="A0A645FP01"/>